<name>A0AAV1RK00_9ROSI</name>
<organism evidence="2 3">
    <name type="scientific">Dovyalis caffra</name>
    <dbReference type="NCBI Taxonomy" id="77055"/>
    <lineage>
        <taxon>Eukaryota</taxon>
        <taxon>Viridiplantae</taxon>
        <taxon>Streptophyta</taxon>
        <taxon>Embryophyta</taxon>
        <taxon>Tracheophyta</taxon>
        <taxon>Spermatophyta</taxon>
        <taxon>Magnoliopsida</taxon>
        <taxon>eudicotyledons</taxon>
        <taxon>Gunneridae</taxon>
        <taxon>Pentapetalae</taxon>
        <taxon>rosids</taxon>
        <taxon>fabids</taxon>
        <taxon>Malpighiales</taxon>
        <taxon>Salicaceae</taxon>
        <taxon>Flacourtieae</taxon>
        <taxon>Dovyalis</taxon>
    </lineage>
</organism>
<keyword evidence="3" id="KW-1185">Reference proteome</keyword>
<feature type="region of interest" description="Disordered" evidence="1">
    <location>
        <begin position="11"/>
        <end position="174"/>
    </location>
</feature>
<dbReference type="AlphaFoldDB" id="A0AAV1RK00"/>
<feature type="compositionally biased region" description="Polar residues" evidence="1">
    <location>
        <begin position="42"/>
        <end position="55"/>
    </location>
</feature>
<comment type="caution">
    <text evidence="2">The sequence shown here is derived from an EMBL/GenBank/DDBJ whole genome shotgun (WGS) entry which is preliminary data.</text>
</comment>
<proteinExistence type="predicted"/>
<reference evidence="2 3" key="1">
    <citation type="submission" date="2024-01" db="EMBL/GenBank/DDBJ databases">
        <authorList>
            <person name="Waweru B."/>
        </authorList>
    </citation>
    <scope>NUCLEOTIDE SEQUENCE [LARGE SCALE GENOMIC DNA]</scope>
</reference>
<sequence>MASIQCCKPVEKPCNQGQQNHSLSQKVSDLASRALKREDAPSGQTTAKSQTQCHGQKQAEGGGFKTTGTHCSTQTQSHGPNGKCFGGTTNGMTPGCDAKTNRRSERKKKSLLQRIKDGISGHSDGSSSESESDSDDKKCGKRKAKKKSERLGLTGVDKLEDPIKTIPGQSSESSDTFDIAMTRFCDAFSKAFA</sequence>
<feature type="compositionally biased region" description="Polar residues" evidence="1">
    <location>
        <begin position="15"/>
        <end position="27"/>
    </location>
</feature>
<evidence type="ECO:0000313" key="3">
    <source>
        <dbReference type="Proteomes" id="UP001314170"/>
    </source>
</evidence>
<feature type="compositionally biased region" description="Basic residues" evidence="1">
    <location>
        <begin position="139"/>
        <end position="148"/>
    </location>
</feature>
<dbReference type="EMBL" id="CAWUPB010000994">
    <property type="protein sequence ID" value="CAK7335697.1"/>
    <property type="molecule type" value="Genomic_DNA"/>
</dbReference>
<dbReference type="Proteomes" id="UP001314170">
    <property type="component" value="Unassembled WGS sequence"/>
</dbReference>
<evidence type="ECO:0000313" key="2">
    <source>
        <dbReference type="EMBL" id="CAK7335697.1"/>
    </source>
</evidence>
<feature type="compositionally biased region" description="Low complexity" evidence="1">
    <location>
        <begin position="120"/>
        <end position="129"/>
    </location>
</feature>
<protein>
    <submittedName>
        <fullName evidence="2">Uncharacterized protein</fullName>
    </submittedName>
</protein>
<evidence type="ECO:0000256" key="1">
    <source>
        <dbReference type="SAM" id="MobiDB-lite"/>
    </source>
</evidence>
<feature type="compositionally biased region" description="Polar residues" evidence="1">
    <location>
        <begin position="66"/>
        <end position="79"/>
    </location>
</feature>
<accession>A0AAV1RK00</accession>
<gene>
    <name evidence="2" type="ORF">DCAF_LOCUS10697</name>
</gene>